<dbReference type="AlphaFoldDB" id="A0A1F4SUI5"/>
<protein>
    <recommendedName>
        <fullName evidence="4">FlgD Ig-like domain-containing protein</fullName>
    </recommendedName>
</protein>
<reference evidence="2 3" key="1">
    <citation type="journal article" date="2016" name="Nat. Commun.">
        <title>Thousands of microbial genomes shed light on interconnected biogeochemical processes in an aquifer system.</title>
        <authorList>
            <person name="Anantharaman K."/>
            <person name="Brown C.T."/>
            <person name="Hug L.A."/>
            <person name="Sharon I."/>
            <person name="Castelle C.J."/>
            <person name="Probst A.J."/>
            <person name="Thomas B.C."/>
            <person name="Singh A."/>
            <person name="Wilkins M.J."/>
            <person name="Karaoz U."/>
            <person name="Brodie E.L."/>
            <person name="Williams K.H."/>
            <person name="Hubbard S.S."/>
            <person name="Banfield J.F."/>
        </authorList>
    </citation>
    <scope>NUCLEOTIDE SEQUENCE [LARGE SCALE GENOMIC DNA]</scope>
</reference>
<keyword evidence="1" id="KW-0732">Signal</keyword>
<sequence length="941" mass="104376">MVKLKILIFCFIFFITSFFSPPAHSMGAIPKIIELVVVAIIVSIHPPQGEVQKPPSYQPPKPKGYSLDVSLDGPTEVPWDGESARSFELDFKKDGDHIDNLPEGAKLYVCHVNVEAPLIQMNAGNKAYVGEEEGDISIKRIYPFFNAVNRITEIDYFLNPNLYNEIISVTLNVYKAIDGSLIYARTESLPLNSSLKPFIWNGKNTQGEILGEGDYLIEVVCSKNGKILTSKKVKVSLKKPIGTTEEEISYSGIDNSLLLFSPEKFSNKNSDKVSIVVKDKENKELTKKDIDISFAKSSQMPSPSESFLNFSTNVAGNIDGIPIKIENINASSTKTSLLRLTVFDGDASQAIIYELDKANQTVRVKDFSIDRVYSLANSKDKENCYVILSKINDLMTALYNSKGLSFDVNKNSFNFDSKYVQSIAPGIKLSSTSVGDLITLKAEKEGEVFEVSYNVKDGIISNNGSVQFASNYSLDDQVVSAASASQDNNGYTNEIGKSFSFAIQVSIDMRSLIEYIFVLMGASSTNLYPKHYIEPVINNCFWNNEATGNLILQGTLLIQAEEGDKSSKDYNKVLQAYVNGKPSYVFPNTRDGSWTFSTSVNPLSYGENKINIIVLNDGIPISESGDITVYWTGSSNVAPPTSSSEVETDPYDDTIYPASVSNTSNFILLEPRDRQIFGVKFSNNSNSEGLTFLKVSGIAVPNGNEQLRLSVNGYEYPIEINSGGNFSGVFEVLLKESENIFKIYYGNKTYSKTIIGTIKFSNSPYRNLLYVVKTGDFLFNVKKQEGFNWIPMAPDHTGIYVGNGKVVDAVWNTVQEQPISTWVGQGLYTITSVPKIVDTKTRIEVGKLVSMQQSKYGYDIPLLGYDKYYRYGLVGHYDGPDNGKFYCSELAYWGWEKTVGIGNFGLEMSKLIFPVGEGPLHGSILPAFLCRESMMVKREEK</sequence>
<evidence type="ECO:0000313" key="3">
    <source>
        <dbReference type="Proteomes" id="UP000178417"/>
    </source>
</evidence>
<feature type="chain" id="PRO_5009514431" description="FlgD Ig-like domain-containing protein" evidence="1">
    <location>
        <begin position="26"/>
        <end position="941"/>
    </location>
</feature>
<dbReference type="EMBL" id="MEUB01000012">
    <property type="protein sequence ID" value="OGC24098.1"/>
    <property type="molecule type" value="Genomic_DNA"/>
</dbReference>
<comment type="caution">
    <text evidence="2">The sequence shown here is derived from an EMBL/GenBank/DDBJ whole genome shotgun (WGS) entry which is preliminary data.</text>
</comment>
<dbReference type="SUPFAM" id="SSF54001">
    <property type="entry name" value="Cysteine proteinases"/>
    <property type="match status" value="1"/>
</dbReference>
<gene>
    <name evidence="2" type="ORF">A2310_05110</name>
</gene>
<organism evidence="2 3">
    <name type="scientific">candidate division WOR-1 bacterium RIFOXYB2_FULL_37_13</name>
    <dbReference type="NCBI Taxonomy" id="1802579"/>
    <lineage>
        <taxon>Bacteria</taxon>
        <taxon>Bacillati</taxon>
        <taxon>Saganbacteria</taxon>
    </lineage>
</organism>
<evidence type="ECO:0000256" key="1">
    <source>
        <dbReference type="SAM" id="SignalP"/>
    </source>
</evidence>
<feature type="signal peptide" evidence="1">
    <location>
        <begin position="1"/>
        <end position="25"/>
    </location>
</feature>
<dbReference type="InterPro" id="IPR038765">
    <property type="entry name" value="Papain-like_cys_pep_sf"/>
</dbReference>
<dbReference type="Proteomes" id="UP000178417">
    <property type="component" value="Unassembled WGS sequence"/>
</dbReference>
<accession>A0A1F4SUI5</accession>
<name>A0A1F4SUI5_UNCSA</name>
<proteinExistence type="predicted"/>
<dbReference type="STRING" id="1802579.A2310_05110"/>
<evidence type="ECO:0008006" key="4">
    <source>
        <dbReference type="Google" id="ProtNLM"/>
    </source>
</evidence>
<dbReference type="Gene3D" id="3.90.1720.10">
    <property type="entry name" value="endopeptidase domain like (from Nostoc punctiforme)"/>
    <property type="match status" value="1"/>
</dbReference>
<evidence type="ECO:0000313" key="2">
    <source>
        <dbReference type="EMBL" id="OGC24098.1"/>
    </source>
</evidence>